<comment type="caution">
    <text evidence="5">The sequence shown here is derived from an EMBL/GenBank/DDBJ whole genome shotgun (WGS) entry which is preliminary data.</text>
</comment>
<sequence>MEELKWFVMYTASRSEKKVAERLREKGLEVYLPLVEELRQWSDRKKKVQRALFNGYVFVKTHRNQLWECLQVPGAVKFVHFSGQHATVRQEEIDIIQRVVTTGVAVETDGSVIEPGEKVQVMGGPLQSMTGEVIERGNKDYFLIRIPGIYQNMLVNIPRKFLQVMEDSASS</sequence>
<dbReference type="PANTHER" id="PTHR30265">
    <property type="entry name" value="RHO-INTERACTING TRANSCRIPTION TERMINATION FACTOR NUSG"/>
    <property type="match status" value="1"/>
</dbReference>
<keyword evidence="6" id="KW-1185">Reference proteome</keyword>
<keyword evidence="2" id="KW-0805">Transcription regulation</keyword>
<organism evidence="5 6">
    <name type="scientific">Algoriphagus aestuariicola</name>
    <dbReference type="NCBI Taxonomy" id="1852016"/>
    <lineage>
        <taxon>Bacteria</taxon>
        <taxon>Pseudomonadati</taxon>
        <taxon>Bacteroidota</taxon>
        <taxon>Cytophagia</taxon>
        <taxon>Cytophagales</taxon>
        <taxon>Cyclobacteriaceae</taxon>
        <taxon>Algoriphagus</taxon>
    </lineage>
</organism>
<gene>
    <name evidence="5" type="ORF">J0A67_20755</name>
</gene>
<keyword evidence="1" id="KW-0889">Transcription antitermination</keyword>
<feature type="domain" description="NusG-like N-terminal" evidence="4">
    <location>
        <begin position="3"/>
        <end position="100"/>
    </location>
</feature>
<reference evidence="5 6" key="1">
    <citation type="submission" date="2021-03" db="EMBL/GenBank/DDBJ databases">
        <title>novel species isolated from a fishpond in China.</title>
        <authorList>
            <person name="Lu H."/>
            <person name="Cai Z."/>
        </authorList>
    </citation>
    <scope>NUCLEOTIDE SEQUENCE [LARGE SCALE GENOMIC DNA]</scope>
    <source>
        <strain evidence="5 6">JCM 31546</strain>
    </source>
</reference>
<evidence type="ECO:0000256" key="1">
    <source>
        <dbReference type="ARBA" id="ARBA00022814"/>
    </source>
</evidence>
<dbReference type="Gene3D" id="3.30.70.940">
    <property type="entry name" value="NusG, N-terminal domain"/>
    <property type="match status" value="1"/>
</dbReference>
<name>A0ABS3BW49_9BACT</name>
<evidence type="ECO:0000256" key="3">
    <source>
        <dbReference type="ARBA" id="ARBA00023163"/>
    </source>
</evidence>
<dbReference type="SUPFAM" id="SSF82679">
    <property type="entry name" value="N-utilization substance G protein NusG, N-terminal domain"/>
    <property type="match status" value="1"/>
</dbReference>
<dbReference type="EMBL" id="JAFKCW010000005">
    <property type="protein sequence ID" value="MBN7803318.1"/>
    <property type="molecule type" value="Genomic_DNA"/>
</dbReference>
<evidence type="ECO:0000313" key="6">
    <source>
        <dbReference type="Proteomes" id="UP000664698"/>
    </source>
</evidence>
<evidence type="ECO:0000256" key="2">
    <source>
        <dbReference type="ARBA" id="ARBA00023015"/>
    </source>
</evidence>
<proteinExistence type="predicted"/>
<dbReference type="CDD" id="cd09895">
    <property type="entry name" value="NGN_SP_UpxY"/>
    <property type="match status" value="1"/>
</dbReference>
<keyword evidence="3" id="KW-0804">Transcription</keyword>
<evidence type="ECO:0000313" key="5">
    <source>
        <dbReference type="EMBL" id="MBN7803318.1"/>
    </source>
</evidence>
<dbReference type="SMART" id="SM00738">
    <property type="entry name" value="NGN"/>
    <property type="match status" value="1"/>
</dbReference>
<dbReference type="InterPro" id="IPR043425">
    <property type="entry name" value="NusG-like"/>
</dbReference>
<dbReference type="InterPro" id="IPR006645">
    <property type="entry name" value="NGN-like_dom"/>
</dbReference>
<dbReference type="InterPro" id="IPR036735">
    <property type="entry name" value="NGN_dom_sf"/>
</dbReference>
<protein>
    <submittedName>
        <fullName evidence="5">UpxY family transcription antiterminator</fullName>
    </submittedName>
</protein>
<accession>A0ABS3BW49</accession>
<dbReference type="Pfam" id="PF02357">
    <property type="entry name" value="NusG"/>
    <property type="match status" value="1"/>
</dbReference>
<evidence type="ECO:0000259" key="4">
    <source>
        <dbReference type="SMART" id="SM00738"/>
    </source>
</evidence>
<dbReference type="Proteomes" id="UP000664698">
    <property type="component" value="Unassembled WGS sequence"/>
</dbReference>
<dbReference type="PANTHER" id="PTHR30265:SF4">
    <property type="entry name" value="KOW MOTIF FAMILY PROTEIN, EXPRESSED"/>
    <property type="match status" value="1"/>
</dbReference>
<dbReference type="NCBIfam" id="NF033644">
    <property type="entry name" value="antiterm_UpxY"/>
    <property type="match status" value="1"/>
</dbReference>
<dbReference type="RefSeq" id="WP_206571309.1">
    <property type="nucleotide sequence ID" value="NZ_JAFKCW010000005.1"/>
</dbReference>